<comment type="caution">
    <text evidence="2">The sequence shown here is derived from an EMBL/GenBank/DDBJ whole genome shotgun (WGS) entry which is preliminary data.</text>
</comment>
<evidence type="ECO:0000256" key="1">
    <source>
        <dbReference type="SAM" id="Phobius"/>
    </source>
</evidence>
<dbReference type="Proteomes" id="UP000286271">
    <property type="component" value="Unassembled WGS sequence"/>
</dbReference>
<dbReference type="AlphaFoldDB" id="A0A3R6CBT2"/>
<evidence type="ECO:0000313" key="2">
    <source>
        <dbReference type="EMBL" id="RHF00067.1"/>
    </source>
</evidence>
<protein>
    <submittedName>
        <fullName evidence="2">Uncharacterized protein</fullName>
    </submittedName>
</protein>
<accession>A0A3R6CBT2</accession>
<feature type="transmembrane region" description="Helical" evidence="1">
    <location>
        <begin position="73"/>
        <end position="92"/>
    </location>
</feature>
<reference evidence="2 3" key="1">
    <citation type="submission" date="2018-08" db="EMBL/GenBank/DDBJ databases">
        <title>A genome reference for cultivated species of the human gut microbiota.</title>
        <authorList>
            <person name="Zou Y."/>
            <person name="Xue W."/>
            <person name="Luo G."/>
        </authorList>
    </citation>
    <scope>NUCLEOTIDE SEQUENCE [LARGE SCALE GENOMIC DNA]</scope>
    <source>
        <strain evidence="2 3">AM27-11</strain>
    </source>
</reference>
<dbReference type="RefSeq" id="WP_118587186.1">
    <property type="nucleotide sequence ID" value="NZ_QRVS01000025.1"/>
</dbReference>
<gene>
    <name evidence="2" type="ORF">DW707_02360</name>
</gene>
<organism evidence="2 3">
    <name type="scientific">Roseburia inulinivorans</name>
    <dbReference type="NCBI Taxonomy" id="360807"/>
    <lineage>
        <taxon>Bacteria</taxon>
        <taxon>Bacillati</taxon>
        <taxon>Bacillota</taxon>
        <taxon>Clostridia</taxon>
        <taxon>Lachnospirales</taxon>
        <taxon>Lachnospiraceae</taxon>
        <taxon>Roseburia</taxon>
    </lineage>
</organism>
<name>A0A3R6CBT2_9FIRM</name>
<evidence type="ECO:0000313" key="3">
    <source>
        <dbReference type="Proteomes" id="UP000286271"/>
    </source>
</evidence>
<sequence>MLDLLESVINSWKSYGINTVSIILYWIAVAWFFLYREDRKKQNIYLYALLSAGLVTVVQCITAKSNSAVSQKAFYLLPIALVTAYAGVEIFSKTLKGKKKWIIIVLYAIIIQSGTGWRFTTEYLSNYNIEHVSLPVGQIAECIENVQQIEQPYVLAPVEVASQLQEYDVNIRVAYGDGYQYTEDDLEQLLYEMQTYGCNMLIVKHQYDDEEYMKKIGMQQVIIFYGYSIYYKL</sequence>
<dbReference type="EMBL" id="QSKW01000002">
    <property type="protein sequence ID" value="RHF00067.1"/>
    <property type="molecule type" value="Genomic_DNA"/>
</dbReference>
<feature type="transmembrane region" description="Helical" evidence="1">
    <location>
        <begin position="44"/>
        <end position="61"/>
    </location>
</feature>
<keyword evidence="1" id="KW-0812">Transmembrane</keyword>
<proteinExistence type="predicted"/>
<keyword evidence="1" id="KW-0472">Membrane</keyword>
<feature type="transmembrane region" description="Helical" evidence="1">
    <location>
        <begin position="15"/>
        <end position="35"/>
    </location>
</feature>
<keyword evidence="1" id="KW-1133">Transmembrane helix</keyword>
<feature type="transmembrane region" description="Helical" evidence="1">
    <location>
        <begin position="101"/>
        <end position="119"/>
    </location>
</feature>